<dbReference type="Gramene" id="TuG1812G0300001842.01.T01">
    <property type="protein sequence ID" value="TuG1812G0300001842.01.T01.cds468646"/>
    <property type="gene ID" value="TuG1812G0300001842.01"/>
</dbReference>
<reference evidence="1" key="2">
    <citation type="submission" date="2018-03" db="EMBL/GenBank/DDBJ databases">
        <title>The Triticum urartu genome reveals the dynamic nature of wheat genome evolution.</title>
        <authorList>
            <person name="Ling H."/>
            <person name="Ma B."/>
            <person name="Shi X."/>
            <person name="Liu H."/>
            <person name="Dong L."/>
            <person name="Sun H."/>
            <person name="Cao Y."/>
            <person name="Gao Q."/>
            <person name="Zheng S."/>
            <person name="Li Y."/>
            <person name="Yu Y."/>
            <person name="Du H."/>
            <person name="Qi M."/>
            <person name="Li Y."/>
            <person name="Yu H."/>
            <person name="Cui Y."/>
            <person name="Wang N."/>
            <person name="Chen C."/>
            <person name="Wu H."/>
            <person name="Zhao Y."/>
            <person name="Zhang J."/>
            <person name="Li Y."/>
            <person name="Zhou W."/>
            <person name="Zhang B."/>
            <person name="Hu W."/>
            <person name="Eijk M."/>
            <person name="Tang J."/>
            <person name="Witsenboer H."/>
            <person name="Zhao S."/>
            <person name="Li Z."/>
            <person name="Zhang A."/>
            <person name="Wang D."/>
            <person name="Liang C."/>
        </authorList>
    </citation>
    <scope>NUCLEOTIDE SEQUENCE [LARGE SCALE GENOMIC DNA]</scope>
    <source>
        <strain evidence="1">cv. G1812</strain>
    </source>
</reference>
<dbReference type="AlphaFoldDB" id="A0A8R7TTA9"/>
<accession>A0A8R7TTA9</accession>
<evidence type="ECO:0000313" key="2">
    <source>
        <dbReference type="Proteomes" id="UP000015106"/>
    </source>
</evidence>
<protein>
    <submittedName>
        <fullName evidence="1">Uncharacterized protein</fullName>
    </submittedName>
</protein>
<dbReference type="EnsemblPlants" id="TuG1812G0300001842.01.T01">
    <property type="protein sequence ID" value="TuG1812G0300001842.01.T01.cds468646"/>
    <property type="gene ID" value="TuG1812G0300001842.01"/>
</dbReference>
<name>A0A8R7TTA9_TRIUA</name>
<keyword evidence="2" id="KW-1185">Reference proteome</keyword>
<proteinExistence type="predicted"/>
<sequence>MTEKVKIRVMRGRFGCHPLLCCITGPLARARLCRDQKDRHGDELCGQAAAFWHGLDILGRARVLRTRVSR</sequence>
<reference evidence="2" key="1">
    <citation type="journal article" date="2013" name="Nature">
        <title>Draft genome of the wheat A-genome progenitor Triticum urartu.</title>
        <authorList>
            <person name="Ling H.Q."/>
            <person name="Zhao S."/>
            <person name="Liu D."/>
            <person name="Wang J."/>
            <person name="Sun H."/>
            <person name="Zhang C."/>
            <person name="Fan H."/>
            <person name="Li D."/>
            <person name="Dong L."/>
            <person name="Tao Y."/>
            <person name="Gao C."/>
            <person name="Wu H."/>
            <person name="Li Y."/>
            <person name="Cui Y."/>
            <person name="Guo X."/>
            <person name="Zheng S."/>
            <person name="Wang B."/>
            <person name="Yu K."/>
            <person name="Liang Q."/>
            <person name="Yang W."/>
            <person name="Lou X."/>
            <person name="Chen J."/>
            <person name="Feng M."/>
            <person name="Jian J."/>
            <person name="Zhang X."/>
            <person name="Luo G."/>
            <person name="Jiang Y."/>
            <person name="Liu J."/>
            <person name="Wang Z."/>
            <person name="Sha Y."/>
            <person name="Zhang B."/>
            <person name="Wu H."/>
            <person name="Tang D."/>
            <person name="Shen Q."/>
            <person name="Xue P."/>
            <person name="Zou S."/>
            <person name="Wang X."/>
            <person name="Liu X."/>
            <person name="Wang F."/>
            <person name="Yang Y."/>
            <person name="An X."/>
            <person name="Dong Z."/>
            <person name="Zhang K."/>
            <person name="Zhang X."/>
            <person name="Luo M.C."/>
            <person name="Dvorak J."/>
            <person name="Tong Y."/>
            <person name="Wang J."/>
            <person name="Yang H."/>
            <person name="Li Z."/>
            <person name="Wang D."/>
            <person name="Zhang A."/>
            <person name="Wang J."/>
        </authorList>
    </citation>
    <scope>NUCLEOTIDE SEQUENCE</scope>
    <source>
        <strain evidence="2">cv. G1812</strain>
    </source>
</reference>
<dbReference type="Proteomes" id="UP000015106">
    <property type="component" value="Chromosome 3"/>
</dbReference>
<evidence type="ECO:0000313" key="1">
    <source>
        <dbReference type="EnsemblPlants" id="TuG1812G0300001842.01.T01.cds468646"/>
    </source>
</evidence>
<organism evidence="1 2">
    <name type="scientific">Triticum urartu</name>
    <name type="common">Red wild einkorn</name>
    <name type="synonym">Crithodium urartu</name>
    <dbReference type="NCBI Taxonomy" id="4572"/>
    <lineage>
        <taxon>Eukaryota</taxon>
        <taxon>Viridiplantae</taxon>
        <taxon>Streptophyta</taxon>
        <taxon>Embryophyta</taxon>
        <taxon>Tracheophyta</taxon>
        <taxon>Spermatophyta</taxon>
        <taxon>Magnoliopsida</taxon>
        <taxon>Liliopsida</taxon>
        <taxon>Poales</taxon>
        <taxon>Poaceae</taxon>
        <taxon>BOP clade</taxon>
        <taxon>Pooideae</taxon>
        <taxon>Triticodae</taxon>
        <taxon>Triticeae</taxon>
        <taxon>Triticinae</taxon>
        <taxon>Triticum</taxon>
    </lineage>
</organism>
<reference evidence="1" key="3">
    <citation type="submission" date="2022-06" db="UniProtKB">
        <authorList>
            <consortium name="EnsemblPlants"/>
        </authorList>
    </citation>
    <scope>IDENTIFICATION</scope>
</reference>